<organism evidence="2 3">
    <name type="scientific">Alteromonas gracilis</name>
    <dbReference type="NCBI Taxonomy" id="1479524"/>
    <lineage>
        <taxon>Bacteria</taxon>
        <taxon>Pseudomonadati</taxon>
        <taxon>Pseudomonadota</taxon>
        <taxon>Gammaproteobacteria</taxon>
        <taxon>Alteromonadales</taxon>
        <taxon>Alteromonadaceae</taxon>
        <taxon>Alteromonas/Salinimonas group</taxon>
        <taxon>Alteromonas</taxon>
    </lineage>
</organism>
<dbReference type="InterPro" id="IPR004218">
    <property type="entry name" value="GSHS_ATP-bd"/>
</dbReference>
<dbReference type="Proteomes" id="UP000239539">
    <property type="component" value="Unassembled WGS sequence"/>
</dbReference>
<dbReference type="InterPro" id="IPR053191">
    <property type="entry name" value="DcsG_Biosynth_Enzyme"/>
</dbReference>
<comment type="caution">
    <text evidence="2">The sequence shown here is derived from an EMBL/GenBank/DDBJ whole genome shotgun (WGS) entry which is preliminary data.</text>
</comment>
<gene>
    <name evidence="2" type="ORF">C6Y39_03255</name>
</gene>
<proteinExistence type="predicted"/>
<feature type="domain" description="Prokaryotic glutathione synthetase ATP-binding" evidence="1">
    <location>
        <begin position="124"/>
        <end position="232"/>
    </location>
</feature>
<protein>
    <recommendedName>
        <fullName evidence="1">Prokaryotic glutathione synthetase ATP-binding domain-containing protein</fullName>
    </recommendedName>
</protein>
<evidence type="ECO:0000313" key="3">
    <source>
        <dbReference type="Proteomes" id="UP000239539"/>
    </source>
</evidence>
<accession>A0ABX5CRT9</accession>
<dbReference type="PANTHER" id="PTHR39217:SF1">
    <property type="entry name" value="GLUTATHIONE SYNTHETASE"/>
    <property type="match status" value="1"/>
</dbReference>
<dbReference type="Pfam" id="PF02955">
    <property type="entry name" value="GSH-S_ATP"/>
    <property type="match status" value="1"/>
</dbReference>
<dbReference type="PANTHER" id="PTHR39217">
    <property type="match status" value="1"/>
</dbReference>
<dbReference type="SUPFAM" id="SSF56059">
    <property type="entry name" value="Glutathione synthetase ATP-binding domain-like"/>
    <property type="match status" value="1"/>
</dbReference>
<dbReference type="Gene3D" id="3.30.470.20">
    <property type="entry name" value="ATP-grasp fold, B domain"/>
    <property type="match status" value="1"/>
</dbReference>
<dbReference type="EMBL" id="PVNO01000005">
    <property type="protein sequence ID" value="PRO70267.1"/>
    <property type="molecule type" value="Genomic_DNA"/>
</dbReference>
<keyword evidence="3" id="KW-1185">Reference proteome</keyword>
<evidence type="ECO:0000259" key="1">
    <source>
        <dbReference type="Pfam" id="PF02955"/>
    </source>
</evidence>
<sequence>MPSVAFLSTDNLEDFFVYDELLVPYFNQKGWKVETVSWHTNSENWARFDYVIVRSTWDYQQHAEAFLACVKQIDASSTTLLNPLRLMQWNIEKYYLKDLQQKGVPIVKTIWEATFDNAVIGKAFDEFSSDAIVIKPVLSANADDTFKLERETWKESAGVLSNTFKQRDFMIQPFLSSIVEEGEYSLFYFGGAFSHAIKKVPQEGDFRVQEEHGGRLHPISVDDVQLAVAEKALSAMPCNALYARVDLVRQNSNWAIMELELIEPSLYFNLDEDSPVRFVEALLAFHEAETNK</sequence>
<reference evidence="3" key="1">
    <citation type="journal article" date="2020" name="Int. J. Syst. Evol. Microbiol.">
        <title>Alteromonas alba sp. nov., a marine bacterium isolated from the seawater of the West Pacific Ocean.</title>
        <authorList>
            <person name="Sun C."/>
            <person name="Wu Y.-H."/>
            <person name="Xamxidin M."/>
            <person name="Cheng H."/>
            <person name="Xu X.-W."/>
        </authorList>
    </citation>
    <scope>NUCLEOTIDE SEQUENCE [LARGE SCALE GENOMIC DNA]</scope>
    <source>
        <strain evidence="3">9a2</strain>
    </source>
</reference>
<name>A0ABX5CRT9_9ALTE</name>
<evidence type="ECO:0000313" key="2">
    <source>
        <dbReference type="EMBL" id="PRO70267.1"/>
    </source>
</evidence>
<dbReference type="RefSeq" id="WP_105929894.1">
    <property type="nucleotide sequence ID" value="NZ_PVNO01000005.1"/>
</dbReference>